<proteinExistence type="predicted"/>
<evidence type="ECO:0000313" key="1">
    <source>
        <dbReference type="EMBL" id="UUY01551.1"/>
    </source>
</evidence>
<dbReference type="Proteomes" id="UP001058860">
    <property type="component" value="Chromosome"/>
</dbReference>
<organism evidence="1 2">
    <name type="scientific">Svornostia abyssi</name>
    <dbReference type="NCBI Taxonomy" id="2898438"/>
    <lineage>
        <taxon>Bacteria</taxon>
        <taxon>Bacillati</taxon>
        <taxon>Actinomycetota</taxon>
        <taxon>Thermoleophilia</taxon>
        <taxon>Solirubrobacterales</taxon>
        <taxon>Baekduiaceae</taxon>
        <taxon>Svornostia</taxon>
    </lineage>
</organism>
<accession>A0ABY5PAE5</accession>
<dbReference type="RefSeq" id="WP_353862107.1">
    <property type="nucleotide sequence ID" value="NZ_CP088295.1"/>
</dbReference>
<keyword evidence="2" id="KW-1185">Reference proteome</keyword>
<reference evidence="2" key="1">
    <citation type="submission" date="2021-11" db="EMBL/GenBank/DDBJ databases">
        <title>Cultivation dependent microbiological survey of springs from the worlds oldest radium mine currently devoted to the extraction of radon-saturated water.</title>
        <authorList>
            <person name="Kapinusova G."/>
            <person name="Smrhova T."/>
            <person name="Strejcek M."/>
            <person name="Suman J."/>
            <person name="Jani K."/>
            <person name="Pajer P."/>
            <person name="Uhlik O."/>
        </authorList>
    </citation>
    <scope>NUCLEOTIDE SEQUENCE [LARGE SCALE GENOMIC DNA]</scope>
    <source>
        <strain evidence="2">J379</strain>
    </source>
</reference>
<gene>
    <name evidence="1" type="ORF">LRS13_12480</name>
</gene>
<protein>
    <submittedName>
        <fullName evidence="1">DUF3891 family protein</fullName>
    </submittedName>
</protein>
<evidence type="ECO:0000313" key="2">
    <source>
        <dbReference type="Proteomes" id="UP001058860"/>
    </source>
</evidence>
<dbReference type="InterPro" id="IPR024992">
    <property type="entry name" value="DUF3891"/>
</dbReference>
<dbReference type="EMBL" id="CP088295">
    <property type="protein sequence ID" value="UUY01551.1"/>
    <property type="molecule type" value="Genomic_DNA"/>
</dbReference>
<dbReference type="Pfam" id="PF13030">
    <property type="entry name" value="DUF3891"/>
    <property type="match status" value="1"/>
</dbReference>
<sequence length="254" mass="27889">MLLRPTDDGLLAIGQASHAWISGQLARVWGNAEFGAVVPREDVCLAAEQHDVGMAEWDLRPTLDGETGRPRDFLHLPVATHLALWRAAPGKLLSQSTYAALLCSMHGTALQRFRDLDALPAADADDVRAFLAEQRELQDRLARALGRDAHEIERNQRLVWTWDALSLALCLDWAPYTQREVPTASGGVTDLRLVADDLGGGHSIEPWPFVTDTVTVHAEGRLLSGAAFASEDELHAALDAAPVRRLTYALRPRR</sequence>
<name>A0ABY5PAE5_9ACTN</name>